<organism evidence="2 3">
    <name type="scientific">Actinoplanes couchii</name>
    <dbReference type="NCBI Taxonomy" id="403638"/>
    <lineage>
        <taxon>Bacteria</taxon>
        <taxon>Bacillati</taxon>
        <taxon>Actinomycetota</taxon>
        <taxon>Actinomycetes</taxon>
        <taxon>Micromonosporales</taxon>
        <taxon>Micromonosporaceae</taxon>
        <taxon>Actinoplanes</taxon>
    </lineage>
</organism>
<sequence>MSAAIALPRGRALAGSLLLLLNPAVYLIAEAVSAAAWRTPAYSYANNAISDLGVPSCGTLIDHPVCSPLYPVMNTAFLLQGAVIAVAAFLLAPLLASASARVYRIFAVITGVGLLLVGTFPGSPEAVADGTVAIHTAGAGMAIFGGNIAAIIVGTALHRQGHRRLGSALIGFGIVGNISVIVMFAVVAATSGGVISGVAIAERISVYTIMAAQLAAGIALLTRLRRTSVPIVLAAHG</sequence>
<keyword evidence="1" id="KW-0812">Transmembrane</keyword>
<dbReference type="RefSeq" id="WP_203803215.1">
    <property type="nucleotide sequence ID" value="NZ_BAAAQE010000013.1"/>
</dbReference>
<keyword evidence="3" id="KW-1185">Reference proteome</keyword>
<evidence type="ECO:0000313" key="3">
    <source>
        <dbReference type="Proteomes" id="UP000612282"/>
    </source>
</evidence>
<dbReference type="InterPro" id="IPR009339">
    <property type="entry name" value="DUF998"/>
</dbReference>
<feature type="transmembrane region" description="Helical" evidence="1">
    <location>
        <begin position="132"/>
        <end position="157"/>
    </location>
</feature>
<protein>
    <recommendedName>
        <fullName evidence="4">DUF998 domain-containing protein</fullName>
    </recommendedName>
</protein>
<evidence type="ECO:0000313" key="2">
    <source>
        <dbReference type="EMBL" id="GID58619.1"/>
    </source>
</evidence>
<dbReference type="Pfam" id="PF06197">
    <property type="entry name" value="DUF998"/>
    <property type="match status" value="1"/>
</dbReference>
<gene>
    <name evidence="2" type="ORF">Aco03nite_070230</name>
</gene>
<accession>A0ABQ3XJE3</accession>
<feature type="transmembrane region" description="Helical" evidence="1">
    <location>
        <begin position="204"/>
        <end position="221"/>
    </location>
</feature>
<proteinExistence type="predicted"/>
<comment type="caution">
    <text evidence="2">The sequence shown here is derived from an EMBL/GenBank/DDBJ whole genome shotgun (WGS) entry which is preliminary data.</text>
</comment>
<feature type="transmembrane region" description="Helical" evidence="1">
    <location>
        <begin position="169"/>
        <end position="192"/>
    </location>
</feature>
<feature type="transmembrane region" description="Helical" evidence="1">
    <location>
        <begin position="77"/>
        <end position="95"/>
    </location>
</feature>
<keyword evidence="1" id="KW-1133">Transmembrane helix</keyword>
<dbReference type="EMBL" id="BOMG01000086">
    <property type="protein sequence ID" value="GID58619.1"/>
    <property type="molecule type" value="Genomic_DNA"/>
</dbReference>
<evidence type="ECO:0008006" key="4">
    <source>
        <dbReference type="Google" id="ProtNLM"/>
    </source>
</evidence>
<feature type="transmembrane region" description="Helical" evidence="1">
    <location>
        <begin position="102"/>
        <end position="120"/>
    </location>
</feature>
<keyword evidence="1" id="KW-0472">Membrane</keyword>
<dbReference type="Proteomes" id="UP000612282">
    <property type="component" value="Unassembled WGS sequence"/>
</dbReference>
<evidence type="ECO:0000256" key="1">
    <source>
        <dbReference type="SAM" id="Phobius"/>
    </source>
</evidence>
<reference evidence="2 3" key="1">
    <citation type="submission" date="2021-01" db="EMBL/GenBank/DDBJ databases">
        <title>Whole genome shotgun sequence of Actinoplanes couchii NBRC 106145.</title>
        <authorList>
            <person name="Komaki H."/>
            <person name="Tamura T."/>
        </authorList>
    </citation>
    <scope>NUCLEOTIDE SEQUENCE [LARGE SCALE GENOMIC DNA]</scope>
    <source>
        <strain evidence="2 3">NBRC 106145</strain>
    </source>
</reference>
<name>A0ABQ3XJE3_9ACTN</name>